<dbReference type="KEGG" id="cput:CONPUDRAFT_156631"/>
<comment type="caution">
    <text evidence="2">The sequence shown here is derived from an EMBL/GenBank/DDBJ whole genome shotgun (WGS) entry which is preliminary data.</text>
</comment>
<evidence type="ECO:0000256" key="1">
    <source>
        <dbReference type="SAM" id="MobiDB-lite"/>
    </source>
</evidence>
<dbReference type="EMBL" id="JH711582">
    <property type="protein sequence ID" value="EIW78665.1"/>
    <property type="molecule type" value="Genomic_DNA"/>
</dbReference>
<dbReference type="OMA" id="HMESIAI"/>
<organism evidence="2 3">
    <name type="scientific">Coniophora puteana (strain RWD-64-598)</name>
    <name type="common">Brown rot fungus</name>
    <dbReference type="NCBI Taxonomy" id="741705"/>
    <lineage>
        <taxon>Eukaryota</taxon>
        <taxon>Fungi</taxon>
        <taxon>Dikarya</taxon>
        <taxon>Basidiomycota</taxon>
        <taxon>Agaricomycotina</taxon>
        <taxon>Agaricomycetes</taxon>
        <taxon>Agaricomycetidae</taxon>
        <taxon>Boletales</taxon>
        <taxon>Coniophorineae</taxon>
        <taxon>Coniophoraceae</taxon>
        <taxon>Coniophora</taxon>
    </lineage>
</organism>
<reference evidence="3" key="1">
    <citation type="journal article" date="2012" name="Science">
        <title>The Paleozoic origin of enzymatic lignin decomposition reconstructed from 31 fungal genomes.</title>
        <authorList>
            <person name="Floudas D."/>
            <person name="Binder M."/>
            <person name="Riley R."/>
            <person name="Barry K."/>
            <person name="Blanchette R.A."/>
            <person name="Henrissat B."/>
            <person name="Martinez A.T."/>
            <person name="Otillar R."/>
            <person name="Spatafora J.W."/>
            <person name="Yadav J.S."/>
            <person name="Aerts A."/>
            <person name="Benoit I."/>
            <person name="Boyd A."/>
            <person name="Carlson A."/>
            <person name="Copeland A."/>
            <person name="Coutinho P.M."/>
            <person name="de Vries R.P."/>
            <person name="Ferreira P."/>
            <person name="Findley K."/>
            <person name="Foster B."/>
            <person name="Gaskell J."/>
            <person name="Glotzer D."/>
            <person name="Gorecki P."/>
            <person name="Heitman J."/>
            <person name="Hesse C."/>
            <person name="Hori C."/>
            <person name="Igarashi K."/>
            <person name="Jurgens J.A."/>
            <person name="Kallen N."/>
            <person name="Kersten P."/>
            <person name="Kohler A."/>
            <person name="Kuees U."/>
            <person name="Kumar T.K.A."/>
            <person name="Kuo A."/>
            <person name="LaButti K."/>
            <person name="Larrondo L.F."/>
            <person name="Lindquist E."/>
            <person name="Ling A."/>
            <person name="Lombard V."/>
            <person name="Lucas S."/>
            <person name="Lundell T."/>
            <person name="Martin R."/>
            <person name="McLaughlin D.J."/>
            <person name="Morgenstern I."/>
            <person name="Morin E."/>
            <person name="Murat C."/>
            <person name="Nagy L.G."/>
            <person name="Nolan M."/>
            <person name="Ohm R.A."/>
            <person name="Patyshakuliyeva A."/>
            <person name="Rokas A."/>
            <person name="Ruiz-Duenas F.J."/>
            <person name="Sabat G."/>
            <person name="Salamov A."/>
            <person name="Samejima M."/>
            <person name="Schmutz J."/>
            <person name="Slot J.C."/>
            <person name="St John F."/>
            <person name="Stenlid J."/>
            <person name="Sun H."/>
            <person name="Sun S."/>
            <person name="Syed K."/>
            <person name="Tsang A."/>
            <person name="Wiebenga A."/>
            <person name="Young D."/>
            <person name="Pisabarro A."/>
            <person name="Eastwood D.C."/>
            <person name="Martin F."/>
            <person name="Cullen D."/>
            <person name="Grigoriev I.V."/>
            <person name="Hibbett D.S."/>
        </authorList>
    </citation>
    <scope>NUCLEOTIDE SEQUENCE [LARGE SCALE GENOMIC DNA]</scope>
    <source>
        <strain evidence="3">RWD-64-598 SS2</strain>
    </source>
</reference>
<feature type="compositionally biased region" description="Low complexity" evidence="1">
    <location>
        <begin position="1"/>
        <end position="20"/>
    </location>
</feature>
<feature type="compositionally biased region" description="Basic residues" evidence="1">
    <location>
        <begin position="526"/>
        <end position="536"/>
    </location>
</feature>
<keyword evidence="3" id="KW-1185">Reference proteome</keyword>
<feature type="region of interest" description="Disordered" evidence="1">
    <location>
        <begin position="502"/>
        <end position="568"/>
    </location>
</feature>
<evidence type="ECO:0000313" key="2">
    <source>
        <dbReference type="EMBL" id="EIW78665.1"/>
    </source>
</evidence>
<dbReference type="AlphaFoldDB" id="A0A5M3MJ48"/>
<accession>A0A5M3MJ48</accession>
<feature type="compositionally biased region" description="Polar residues" evidence="1">
    <location>
        <begin position="509"/>
        <end position="523"/>
    </location>
</feature>
<feature type="region of interest" description="Disordered" evidence="1">
    <location>
        <begin position="1"/>
        <end position="22"/>
    </location>
</feature>
<dbReference type="Proteomes" id="UP000053558">
    <property type="component" value="Unassembled WGS sequence"/>
</dbReference>
<gene>
    <name evidence="2" type="ORF">CONPUDRAFT_156631</name>
</gene>
<protein>
    <submittedName>
        <fullName evidence="2">Uncharacterized protein</fullName>
    </submittedName>
</protein>
<feature type="region of interest" description="Disordered" evidence="1">
    <location>
        <begin position="359"/>
        <end position="378"/>
    </location>
</feature>
<sequence length="568" mass="60618">MAHYSSTNNETSSQSSASNEVRQLQLQKQELLDATRDQAAKINLLLAKASGGRGKAISEKILSHMESIAISARKYGTMDEMYLCQAAFNEPRPVDPVDPMSSSRYTTSATEDSALVEELYRAFVEAVHALFNDPAFVRLVRKELWSAQSDQLLKVRSVIDEIFVSYNIPIHIVRNARANRSHPDLYALLGIDPENPTVIPELPNILFPEGRVGDLRYLGGNWELFARIAKVMICGPRSLAHEGPGANNSVSRWNIVEVSPGFWANAMVKAVQTICPSQKFYYDGTSDYTEYEWPKLHYRIKSHLVRNWSKPYIQRQIRHANAFIFGTGSLNNNSTSQSLESIDIDNALANLNMDDMELSDDEDAAPAPVAPAPAATSAPEPVQVVTPALAPEPAVTSSPVRPAAAPAVVSTPVPAVAPALVPVLAPAAVTTPTTTAAPALVAVQAPAAAAAPASAFVRIPTGGSISSPIAPFKLASLLLPLSTPVPPPAVAAPILLASPPHAAAANASGSTPDTNDVAATQVATGAKRKGNGRKRGQQADPAAINEEPAEMVPATRTRLQTVKRGGRR</sequence>
<name>A0A5M3MJ48_CONPW</name>
<evidence type="ECO:0000313" key="3">
    <source>
        <dbReference type="Proteomes" id="UP000053558"/>
    </source>
</evidence>
<dbReference type="RefSeq" id="XP_007771657.1">
    <property type="nucleotide sequence ID" value="XM_007773467.1"/>
</dbReference>
<dbReference type="OrthoDB" id="3231188at2759"/>
<dbReference type="GeneID" id="19203602"/>
<proteinExistence type="predicted"/>